<reference evidence="1 2" key="1">
    <citation type="submission" date="2015-09" db="EMBL/GenBank/DDBJ databases">
        <title>Atta colombica WGS genome.</title>
        <authorList>
            <person name="Nygaard S."/>
            <person name="Hu H."/>
            <person name="Boomsma J."/>
            <person name="Zhang G."/>
        </authorList>
    </citation>
    <scope>NUCLEOTIDE SEQUENCE [LARGE SCALE GENOMIC DNA]</scope>
    <source>
        <strain evidence="1">Treedump-2</strain>
        <tissue evidence="1">Whole body</tissue>
    </source>
</reference>
<organism evidence="1 2">
    <name type="scientific">Atta colombica</name>
    <dbReference type="NCBI Taxonomy" id="520822"/>
    <lineage>
        <taxon>Eukaryota</taxon>
        <taxon>Metazoa</taxon>
        <taxon>Ecdysozoa</taxon>
        <taxon>Arthropoda</taxon>
        <taxon>Hexapoda</taxon>
        <taxon>Insecta</taxon>
        <taxon>Pterygota</taxon>
        <taxon>Neoptera</taxon>
        <taxon>Endopterygota</taxon>
        <taxon>Hymenoptera</taxon>
        <taxon>Apocrita</taxon>
        <taxon>Aculeata</taxon>
        <taxon>Formicoidea</taxon>
        <taxon>Formicidae</taxon>
        <taxon>Myrmicinae</taxon>
        <taxon>Atta</taxon>
    </lineage>
</organism>
<dbReference type="EMBL" id="KQ976394">
    <property type="protein sequence ID" value="KYM93336.1"/>
    <property type="molecule type" value="Genomic_DNA"/>
</dbReference>
<protein>
    <recommendedName>
        <fullName evidence="3">Mos1 transposase HTH domain-containing protein</fullName>
    </recommendedName>
</protein>
<keyword evidence="2" id="KW-1185">Reference proteome</keyword>
<evidence type="ECO:0000313" key="1">
    <source>
        <dbReference type="EMBL" id="KYM93336.1"/>
    </source>
</evidence>
<dbReference type="Proteomes" id="UP000078540">
    <property type="component" value="Unassembled WGS sequence"/>
</dbReference>
<sequence length="124" mass="14492">MELPKEHFRHALLNQKKTKIVRILIETFYFVCSGPKICEYWFFRFKRNFNVNDKSKETAMKRNGMEYWRLVQPRGGFTGGRRREKGARLVPALPNAPTAIYCLKPSVGSFMRPTQIPSAAGYRF</sequence>
<name>A0A195BZI6_9HYME</name>
<evidence type="ECO:0000313" key="2">
    <source>
        <dbReference type="Proteomes" id="UP000078540"/>
    </source>
</evidence>
<gene>
    <name evidence="1" type="ORF">ALC53_00273</name>
</gene>
<accession>A0A195BZI6</accession>
<dbReference type="AlphaFoldDB" id="A0A195BZI6"/>
<proteinExistence type="predicted"/>
<evidence type="ECO:0008006" key="3">
    <source>
        <dbReference type="Google" id="ProtNLM"/>
    </source>
</evidence>